<feature type="non-terminal residue" evidence="1">
    <location>
        <position position="1"/>
    </location>
</feature>
<dbReference type="PANTHER" id="PTHR46513">
    <property type="entry name" value="VITELLOGENIN RECEPTOR-LIKE PROTEIN-RELATED-RELATED"/>
    <property type="match status" value="1"/>
</dbReference>
<keyword evidence="2" id="KW-1185">Reference proteome</keyword>
<keyword evidence="1" id="KW-0675">Receptor</keyword>
<reference evidence="1" key="1">
    <citation type="submission" date="2018-07" db="EMBL/GenBank/DDBJ databases">
        <title>Comparative genomics of catfishes provides insights into carnivory and benthic adaptation.</title>
        <authorList>
            <person name="Zhang Y."/>
            <person name="Wang D."/>
            <person name="Peng Z."/>
            <person name="Zheng S."/>
            <person name="Shao F."/>
            <person name="Tao W."/>
        </authorList>
    </citation>
    <scope>NUCLEOTIDE SEQUENCE</scope>
    <source>
        <strain evidence="1">Chongqing</strain>
    </source>
</reference>
<dbReference type="Gene3D" id="2.120.10.30">
    <property type="entry name" value="TolB, C-terminal domain"/>
    <property type="match status" value="1"/>
</dbReference>
<evidence type="ECO:0000313" key="2">
    <source>
        <dbReference type="Proteomes" id="UP001205998"/>
    </source>
</evidence>
<dbReference type="Proteomes" id="UP001205998">
    <property type="component" value="Unassembled WGS sequence"/>
</dbReference>
<sequence length="70" mass="7594">MANMDGTNHTVLFTNQRGPLGLSLDFEDSHVYWVSSGNGNINRCRLDGTGLEVLEGMKGKLNKPSALAIM</sequence>
<dbReference type="InterPro" id="IPR011042">
    <property type="entry name" value="6-blade_b-propeller_TolB-like"/>
</dbReference>
<name>A0AAD5F7V3_SILAS</name>
<keyword evidence="1" id="KW-0449">Lipoprotein</keyword>
<gene>
    <name evidence="1" type="ORF">C0J50_12548</name>
</gene>
<evidence type="ECO:0000313" key="1">
    <source>
        <dbReference type="EMBL" id="KAI5606386.1"/>
    </source>
</evidence>
<dbReference type="SUPFAM" id="SSF63825">
    <property type="entry name" value="YWTD domain"/>
    <property type="match status" value="1"/>
</dbReference>
<dbReference type="AlphaFoldDB" id="A0AAD5F7V3"/>
<comment type="caution">
    <text evidence="1">The sequence shown here is derived from an EMBL/GenBank/DDBJ whole genome shotgun (WGS) entry which is preliminary data.</text>
</comment>
<dbReference type="InterPro" id="IPR000033">
    <property type="entry name" value="LDLR_classB_rpt"/>
</dbReference>
<accession>A0AAD5F7V3</accession>
<protein>
    <submittedName>
        <fullName evidence="1">Low-density lipoprotein receptor-related protein 1</fullName>
    </submittedName>
</protein>
<dbReference type="SMART" id="SM00135">
    <property type="entry name" value="LY"/>
    <property type="match status" value="1"/>
</dbReference>
<dbReference type="InterPro" id="IPR050778">
    <property type="entry name" value="Cueball_EGF_LRP_Nidogen"/>
</dbReference>
<proteinExistence type="predicted"/>
<dbReference type="EMBL" id="MU600127">
    <property type="protein sequence ID" value="KAI5606386.1"/>
    <property type="molecule type" value="Genomic_DNA"/>
</dbReference>
<organism evidence="1 2">
    <name type="scientific">Silurus asotus</name>
    <name type="common">Amur catfish</name>
    <name type="synonym">Parasilurus asotus</name>
    <dbReference type="NCBI Taxonomy" id="30991"/>
    <lineage>
        <taxon>Eukaryota</taxon>
        <taxon>Metazoa</taxon>
        <taxon>Chordata</taxon>
        <taxon>Craniata</taxon>
        <taxon>Vertebrata</taxon>
        <taxon>Euteleostomi</taxon>
        <taxon>Actinopterygii</taxon>
        <taxon>Neopterygii</taxon>
        <taxon>Teleostei</taxon>
        <taxon>Ostariophysi</taxon>
        <taxon>Siluriformes</taxon>
        <taxon>Siluridae</taxon>
        <taxon>Silurus</taxon>
    </lineage>
</organism>